<evidence type="ECO:0000313" key="1">
    <source>
        <dbReference type="EMBL" id="KDO67874.1"/>
    </source>
</evidence>
<evidence type="ECO:0000313" key="2">
    <source>
        <dbReference type="Proteomes" id="UP000027120"/>
    </source>
</evidence>
<accession>A0A067FKE5</accession>
<organism evidence="1 2">
    <name type="scientific">Citrus sinensis</name>
    <name type="common">Sweet orange</name>
    <name type="synonym">Citrus aurantium var. sinensis</name>
    <dbReference type="NCBI Taxonomy" id="2711"/>
    <lineage>
        <taxon>Eukaryota</taxon>
        <taxon>Viridiplantae</taxon>
        <taxon>Streptophyta</taxon>
        <taxon>Embryophyta</taxon>
        <taxon>Tracheophyta</taxon>
        <taxon>Spermatophyta</taxon>
        <taxon>Magnoliopsida</taxon>
        <taxon>eudicotyledons</taxon>
        <taxon>Gunneridae</taxon>
        <taxon>Pentapetalae</taxon>
        <taxon>rosids</taxon>
        <taxon>malvids</taxon>
        <taxon>Sapindales</taxon>
        <taxon>Rutaceae</taxon>
        <taxon>Aurantioideae</taxon>
        <taxon>Citrus</taxon>
    </lineage>
</organism>
<proteinExistence type="predicted"/>
<gene>
    <name evidence="1" type="ORF">CISIN_1g0249211mg</name>
</gene>
<dbReference type="AlphaFoldDB" id="A0A067FKE5"/>
<reference evidence="1 2" key="1">
    <citation type="submission" date="2014-04" db="EMBL/GenBank/DDBJ databases">
        <authorList>
            <consortium name="International Citrus Genome Consortium"/>
            <person name="Gmitter F."/>
            <person name="Chen C."/>
            <person name="Farmerie W."/>
            <person name="Harkins T."/>
            <person name="Desany B."/>
            <person name="Mohiuddin M."/>
            <person name="Kodira C."/>
            <person name="Borodovsky M."/>
            <person name="Lomsadze A."/>
            <person name="Burns P."/>
            <person name="Jenkins J."/>
            <person name="Prochnik S."/>
            <person name="Shu S."/>
            <person name="Chapman J."/>
            <person name="Pitluck S."/>
            <person name="Schmutz J."/>
            <person name="Rokhsar D."/>
        </authorList>
    </citation>
    <scope>NUCLEOTIDE SEQUENCE</scope>
</reference>
<dbReference type="Proteomes" id="UP000027120">
    <property type="component" value="Unassembled WGS sequence"/>
</dbReference>
<sequence length="40" mass="4648">LTVLNKGTSHRLGRSGNKIHNFHYKVKENTVEYFYPGSRV</sequence>
<dbReference type="STRING" id="2711.A0A067FKE5"/>
<name>A0A067FKE5_CITSI</name>
<protein>
    <submittedName>
        <fullName evidence="1">Uncharacterized protein</fullName>
    </submittedName>
</protein>
<keyword evidence="2" id="KW-1185">Reference proteome</keyword>
<feature type="non-terminal residue" evidence="1">
    <location>
        <position position="1"/>
    </location>
</feature>
<dbReference type="EMBL" id="KK784896">
    <property type="protein sequence ID" value="KDO67874.1"/>
    <property type="molecule type" value="Genomic_DNA"/>
</dbReference>